<dbReference type="InterPro" id="IPR001795">
    <property type="entry name" value="RNA-dir_pol_luteovirus"/>
</dbReference>
<evidence type="ECO:0000256" key="1">
    <source>
        <dbReference type="ARBA" id="ARBA00010455"/>
    </source>
</evidence>
<dbReference type="GO" id="GO:0006351">
    <property type="term" value="P:DNA-templated transcription"/>
    <property type="evidence" value="ECO:0007669"/>
    <property type="project" value="InterPro"/>
</dbReference>
<dbReference type="InterPro" id="IPR043502">
    <property type="entry name" value="DNA/RNA_pol_sf"/>
</dbReference>
<dbReference type="SUPFAM" id="SSF56672">
    <property type="entry name" value="DNA/RNA polymerases"/>
    <property type="match status" value="1"/>
</dbReference>
<evidence type="ECO:0000256" key="3">
    <source>
        <dbReference type="ARBA" id="ARBA00022679"/>
    </source>
</evidence>
<keyword evidence="7" id="KW-0693">Viral RNA replication</keyword>
<keyword evidence="3 7" id="KW-0808">Transferase</keyword>
<sequence>MCRVPTWATPYPLHNIAKTACCDTMTKLRMLGIDDTDVVVNGAGELFIFVHVELIQHTRKLAEPIAISILLRTSPATVPAEFKRKYVLYWLDCSRIAERQVGVPQWAFDHLCSFDSYERAPVGLREIYQVHPVFVAKWRKNRVHTLWQIYSVNKSDMVDYELAGVFCWWSCLPDALYARMLSTQLHLVQLSKNAETLSLMMEICRQQASIGGHALDREAFYWIRKYKNLTGRRKGICDVELERSRMYPSYSYRVLGRIGYTVSRLEYLSKFASNGQRVADMLVSRIVDMGRIDTIEKWWERRINNVASGSSSNRHLLDPYIKLEPEITDKDRPNKKSVMEVVPVDYYKKILSAIPCMIARRSTKNEPGRKQRALYAVNDEAVIISAYASQSAEKAMNFWGMCPLQRPIDVLQWWKDARHTHAPNVWLSADYSDFNKEHSTIELSLLNLFIAKAWCRKMKEGAARRAKVACSVWVALSQWNRYVKTEEGELQRIFSGLFSGSRDTARDNTLLHCIYNRIIVEWLDENIPNWGQIVSLYMCGDDEDVKLSDMQAAAYYYFALTHLGWHANDAKQMCGLHSHEFLQKFPHDTKGCIGPISSMIAALCSGQWYVKPGMQQDNAIAALSDQMWELVVRGADIEFVYHLAIDLLNDYMQVRPGPNTPKKKLEWWKFRLHSQEIPPQYLLRWQPADIGTRILWKMSSDQTDGMEKPPQTFFYSQRAAKLPHLATQSWCNRWFKLFQEYGKEHMFPQYIKDMKANSYGSLFHTSTQKEKRKWLLEQWPSRSSITLSMHATVTQKLKYHHSMVMQLHERAAELLLTLEQEGDRTVPETTAQILAKNGADTIMYELLGGSKNHELRNRLGLLSYQRTPGLSWLQTKGRLYPCCMLLDPALRSFLHTTGPD</sequence>
<keyword evidence="5 7" id="KW-0547">Nucleotide-binding</keyword>
<keyword evidence="2 7" id="KW-0696">RNA-directed RNA polymerase</keyword>
<comment type="catalytic activity">
    <reaction evidence="6 7">
        <text>RNA(n) + a ribonucleoside 5'-triphosphate = RNA(n+1) + diphosphate</text>
        <dbReference type="Rhea" id="RHEA:21248"/>
        <dbReference type="Rhea" id="RHEA-COMP:14527"/>
        <dbReference type="Rhea" id="RHEA-COMP:17342"/>
        <dbReference type="ChEBI" id="CHEBI:33019"/>
        <dbReference type="ChEBI" id="CHEBI:61557"/>
        <dbReference type="ChEBI" id="CHEBI:140395"/>
        <dbReference type="EC" id="2.7.7.48"/>
    </reaction>
</comment>
<evidence type="ECO:0000256" key="2">
    <source>
        <dbReference type="ARBA" id="ARBA00022484"/>
    </source>
</evidence>
<evidence type="ECO:0000256" key="7">
    <source>
        <dbReference type="RuleBase" id="RU364050"/>
    </source>
</evidence>
<protein>
    <recommendedName>
        <fullName evidence="7">RNA-directed RNA polymerase</fullName>
        <ecNumber evidence="7">2.7.7.48</ecNumber>
    </recommendedName>
</protein>
<name>A0A9E8AAR7_9VIRU</name>
<dbReference type="EMBL" id="ON746557">
    <property type="protein sequence ID" value="UYL95676.1"/>
    <property type="molecule type" value="Genomic_RNA"/>
</dbReference>
<dbReference type="Pfam" id="PF02123">
    <property type="entry name" value="RdRP_4"/>
    <property type="match status" value="1"/>
</dbReference>
<evidence type="ECO:0000256" key="5">
    <source>
        <dbReference type="ARBA" id="ARBA00022741"/>
    </source>
</evidence>
<organism evidence="8">
    <name type="scientific">Nanning Totiv tick virus 4</name>
    <dbReference type="NCBI Taxonomy" id="2972359"/>
    <lineage>
        <taxon>Viruses</taxon>
        <taxon>Riboviria</taxon>
        <taxon>Orthornavirae</taxon>
        <taxon>Duplornaviricota</taxon>
        <taxon>Chrymotiviricetes</taxon>
        <taxon>Ghabrivirales</taxon>
        <taxon>Totiviridae</taxon>
    </lineage>
</organism>
<evidence type="ECO:0000256" key="4">
    <source>
        <dbReference type="ARBA" id="ARBA00022695"/>
    </source>
</evidence>
<accession>A0A9E8AAR7</accession>
<keyword evidence="4 7" id="KW-0548">Nucleotidyltransferase</keyword>
<evidence type="ECO:0000256" key="6">
    <source>
        <dbReference type="ARBA" id="ARBA00048744"/>
    </source>
</evidence>
<dbReference type="GO" id="GO:0003723">
    <property type="term" value="F:RNA binding"/>
    <property type="evidence" value="ECO:0007669"/>
    <property type="project" value="InterPro"/>
</dbReference>
<dbReference type="EC" id="2.7.7.48" evidence="7"/>
<dbReference type="GO" id="GO:0003968">
    <property type="term" value="F:RNA-directed RNA polymerase activity"/>
    <property type="evidence" value="ECO:0007669"/>
    <property type="project" value="UniProtKB-KW"/>
</dbReference>
<evidence type="ECO:0000313" key="8">
    <source>
        <dbReference type="EMBL" id="UYL95676.1"/>
    </source>
</evidence>
<reference evidence="8" key="1">
    <citation type="submission" date="2022-05" db="EMBL/GenBank/DDBJ databases">
        <authorList>
            <person name="Cao W."/>
            <person name="Jia N."/>
            <person name="Lam T.T.-Y."/>
            <person name="Ni X."/>
            <person name="Liu J."/>
        </authorList>
    </citation>
    <scope>NUCLEOTIDE SEQUENCE</scope>
    <source>
        <strain evidence="8">TIGMIC 1</strain>
    </source>
</reference>
<proteinExistence type="inferred from homology"/>
<comment type="similarity">
    <text evidence="1">Belongs to the totiviridae RNA-directed RNA polymerase family.</text>
</comment>
<dbReference type="GO" id="GO:0000166">
    <property type="term" value="F:nucleotide binding"/>
    <property type="evidence" value="ECO:0007669"/>
    <property type="project" value="UniProtKB-KW"/>
</dbReference>